<organism evidence="2 3">
    <name type="scientific">Clostridium neuense</name>
    <dbReference type="NCBI Taxonomy" id="1728934"/>
    <lineage>
        <taxon>Bacteria</taxon>
        <taxon>Bacillati</taxon>
        <taxon>Bacillota</taxon>
        <taxon>Clostridia</taxon>
        <taxon>Eubacteriales</taxon>
        <taxon>Clostridiaceae</taxon>
        <taxon>Clostridium</taxon>
    </lineage>
</organism>
<evidence type="ECO:0000259" key="1">
    <source>
        <dbReference type="Pfam" id="PF13786"/>
    </source>
</evidence>
<proteinExistence type="predicted"/>
<accession>A0ABW8TAR6</accession>
<dbReference type="RefSeq" id="WP_406786238.1">
    <property type="nucleotide sequence ID" value="NZ_JBJIAA010000003.1"/>
</dbReference>
<dbReference type="Proteomes" id="UP001623592">
    <property type="component" value="Unassembled WGS sequence"/>
</dbReference>
<dbReference type="Pfam" id="PF13786">
    <property type="entry name" value="DUF4179"/>
    <property type="match status" value="1"/>
</dbReference>
<gene>
    <name evidence="2" type="ORF">ACJDT4_03965</name>
</gene>
<protein>
    <submittedName>
        <fullName evidence="2">DUF4179 domain-containing protein</fullName>
    </submittedName>
</protein>
<name>A0ABW8TAR6_9CLOT</name>
<sequence>MNTNIPDDLMDNVERKLRKHVKNRRKNLHRAVAALVGCAVILPTSAFAYAKYIDSIPYKQEIDLARQHNNITKINKVFKYKNVTFTIKEIVADDTGMEVIYDVSDPKYSIDRVNFSGGNNNFISAWGYSAPQEDENSKEKAFNISVDKSGGDYMENNPIKIKINSISYKASNSLADKIKSMVSSKSTKVDWSLKMNVPMQATRIIPINRNYKLDIGTLKIKDLKEGILQTIIEYDFTPSSSDIQSVMPIFSIRLDKKYTSNVEKKQSNSMQGEDFESIYYKKVNEIGIRLIGARVNYEFVNPKTYEVKNDKLPMEFDYNGDKFKIVSMKDKGKSTEYAIEYSKKERTYDDLNIVFGNGSGGQIENGTVEYKDKAANEKIYKSLIRKIPEDNIKSISDFNTGAISTKVTTEVKGEKRFKVSGAYKRIIYDEDEIVIDNPFKN</sequence>
<evidence type="ECO:0000313" key="3">
    <source>
        <dbReference type="Proteomes" id="UP001623592"/>
    </source>
</evidence>
<dbReference type="InterPro" id="IPR025436">
    <property type="entry name" value="DUF4179"/>
</dbReference>
<reference evidence="2 3" key="1">
    <citation type="submission" date="2024-11" db="EMBL/GenBank/DDBJ databases">
        <authorList>
            <person name="Heng Y.C."/>
            <person name="Lim A.C.H."/>
            <person name="Lee J.K.Y."/>
            <person name="Kittelmann S."/>
        </authorList>
    </citation>
    <scope>NUCLEOTIDE SEQUENCE [LARGE SCALE GENOMIC DNA]</scope>
    <source>
        <strain evidence="2 3">WILCCON 0114</strain>
    </source>
</reference>
<keyword evidence="3" id="KW-1185">Reference proteome</keyword>
<comment type="caution">
    <text evidence="2">The sequence shown here is derived from an EMBL/GenBank/DDBJ whole genome shotgun (WGS) entry which is preliminary data.</text>
</comment>
<feature type="domain" description="DUF4179" evidence="1">
    <location>
        <begin position="24"/>
        <end position="104"/>
    </location>
</feature>
<evidence type="ECO:0000313" key="2">
    <source>
        <dbReference type="EMBL" id="MFL0249568.1"/>
    </source>
</evidence>
<dbReference type="EMBL" id="JBJIAA010000003">
    <property type="protein sequence ID" value="MFL0249568.1"/>
    <property type="molecule type" value="Genomic_DNA"/>
</dbReference>